<feature type="transmembrane region" description="Helical" evidence="1">
    <location>
        <begin position="130"/>
        <end position="151"/>
    </location>
</feature>
<gene>
    <name evidence="2" type="ORF">LL14B4_13100</name>
</gene>
<keyword evidence="1" id="KW-0472">Membrane</keyword>
<dbReference type="Proteomes" id="UP000245919">
    <property type="component" value="Plasmid p14B4"/>
</dbReference>
<geneLocation type="plasmid" evidence="3">
    <name>p14b4</name>
</geneLocation>
<accession>A0A2Z3KMH4</accession>
<proteinExistence type="predicted"/>
<keyword evidence="2" id="KW-0614">Plasmid</keyword>
<evidence type="ECO:0000313" key="3">
    <source>
        <dbReference type="Proteomes" id="UP000245919"/>
    </source>
</evidence>
<feature type="transmembrane region" description="Helical" evidence="1">
    <location>
        <begin position="97"/>
        <end position="118"/>
    </location>
</feature>
<dbReference type="AlphaFoldDB" id="A0A2Z3KMH4"/>
<keyword evidence="1" id="KW-0812">Transmembrane</keyword>
<evidence type="ECO:0000256" key="1">
    <source>
        <dbReference type="SAM" id="Phobius"/>
    </source>
</evidence>
<evidence type="ECO:0000313" key="2">
    <source>
        <dbReference type="EMBL" id="AWN67135.1"/>
    </source>
</evidence>
<keyword evidence="1" id="KW-1133">Transmembrane helix</keyword>
<protein>
    <submittedName>
        <fullName evidence="2">Uncharacterized protein</fullName>
    </submittedName>
</protein>
<organism evidence="2 3">
    <name type="scientific">Lactococcus lactis subsp. lactis</name>
    <name type="common">Streptococcus lactis</name>
    <dbReference type="NCBI Taxonomy" id="1360"/>
    <lineage>
        <taxon>Bacteria</taxon>
        <taxon>Bacillati</taxon>
        <taxon>Bacillota</taxon>
        <taxon>Bacilli</taxon>
        <taxon>Lactobacillales</taxon>
        <taxon>Streptococcaceae</taxon>
        <taxon>Lactococcus</taxon>
    </lineage>
</organism>
<reference evidence="2 3" key="1">
    <citation type="submission" date="2018-03" db="EMBL/GenBank/DDBJ databases">
        <title>Genome sequence of Lactococcus lactis strain 14B4 from almond drupe.</title>
        <authorList>
            <person name="Tran T.D."/>
            <person name="McGarvey J.A."/>
            <person name="Huynh S."/>
            <person name="Parker C.T."/>
        </authorList>
    </citation>
    <scope>NUCLEOTIDE SEQUENCE [LARGE SCALE GENOMIC DNA]</scope>
    <source>
        <strain evidence="2 3">14B4</strain>
        <plasmid evidence="3">Plasmid p14b4</plasmid>
    </source>
</reference>
<feature type="transmembrane region" description="Helical" evidence="1">
    <location>
        <begin position="64"/>
        <end position="85"/>
    </location>
</feature>
<name>A0A2Z3KMH4_LACLL</name>
<feature type="transmembrane region" description="Helical" evidence="1">
    <location>
        <begin position="7"/>
        <end position="26"/>
    </location>
</feature>
<dbReference type="EMBL" id="CP028161">
    <property type="protein sequence ID" value="AWN67135.1"/>
    <property type="molecule type" value="Genomic_DNA"/>
</dbReference>
<sequence>MMPKYKLTALIGVSLNSIVVVFAFLFDFLSMVKDQQFLNNTNEQIAALGGNETNMTITFGIQSMILVTFTIISLVLCLVSWIAFSQLAHKNSFGWEIYLLTLSLFSFLSGFGNLIGVFMGGNKIIYEDILLSFLKISCSIFLVLSFIFWKIHYDEKKLKMMNKNEL</sequence>